<keyword evidence="1" id="KW-1133">Transmembrane helix</keyword>
<evidence type="ECO:0000313" key="2">
    <source>
        <dbReference type="EMBL" id="GAG94724.1"/>
    </source>
</evidence>
<feature type="transmembrane region" description="Helical" evidence="1">
    <location>
        <begin position="53"/>
        <end position="76"/>
    </location>
</feature>
<keyword evidence="1" id="KW-0472">Membrane</keyword>
<dbReference type="EMBL" id="BART01020988">
    <property type="protein sequence ID" value="GAG94724.1"/>
    <property type="molecule type" value="Genomic_DNA"/>
</dbReference>
<dbReference type="AlphaFoldDB" id="X1BFK2"/>
<organism evidence="2">
    <name type="scientific">marine sediment metagenome</name>
    <dbReference type="NCBI Taxonomy" id="412755"/>
    <lineage>
        <taxon>unclassified sequences</taxon>
        <taxon>metagenomes</taxon>
        <taxon>ecological metagenomes</taxon>
    </lineage>
</organism>
<sequence length="88" mass="10297">MTESAQIKERHNILRIIFLNLLIIAFITISYVYISEPFGSISTIFINNQEFSIQFGITLLIFTFFSVLAGPIHWFYNRAGFTFYELYA</sequence>
<name>X1BFK2_9ZZZZ</name>
<gene>
    <name evidence="2" type="ORF">S01H4_38843</name>
</gene>
<proteinExistence type="predicted"/>
<keyword evidence="1" id="KW-0812">Transmembrane</keyword>
<protein>
    <submittedName>
        <fullName evidence="2">Uncharacterized protein</fullName>
    </submittedName>
</protein>
<reference evidence="2" key="1">
    <citation type="journal article" date="2014" name="Front. Microbiol.">
        <title>High frequency of phylogenetically diverse reductive dehalogenase-homologous genes in deep subseafloor sedimentary metagenomes.</title>
        <authorList>
            <person name="Kawai M."/>
            <person name="Futagami T."/>
            <person name="Toyoda A."/>
            <person name="Takaki Y."/>
            <person name="Nishi S."/>
            <person name="Hori S."/>
            <person name="Arai W."/>
            <person name="Tsubouchi T."/>
            <person name="Morono Y."/>
            <person name="Uchiyama I."/>
            <person name="Ito T."/>
            <person name="Fujiyama A."/>
            <person name="Inagaki F."/>
            <person name="Takami H."/>
        </authorList>
    </citation>
    <scope>NUCLEOTIDE SEQUENCE</scope>
    <source>
        <strain evidence="2">Expedition CK06-06</strain>
    </source>
</reference>
<comment type="caution">
    <text evidence="2">The sequence shown here is derived from an EMBL/GenBank/DDBJ whole genome shotgun (WGS) entry which is preliminary data.</text>
</comment>
<evidence type="ECO:0000256" key="1">
    <source>
        <dbReference type="SAM" id="Phobius"/>
    </source>
</evidence>
<feature type="transmembrane region" description="Helical" evidence="1">
    <location>
        <begin position="12"/>
        <end position="33"/>
    </location>
</feature>
<accession>X1BFK2</accession>